<sequence>MVVSSLLGACPGPEEHRGAGAMAVLWEGPRGLHGQKKNHPWCQAEMTLKTAQRILLNLRLKAITSVGWMEDLNGLGENYQPVPRYNTGNLARDDAIQVTRLMVLVPLEIAGQIKVGKEQGCPFNNAWLHATENNKKELRIWETHTSEEFKRMSH</sequence>
<accession>A0A8K1GU29</accession>
<dbReference type="Proteomes" id="UP000796761">
    <property type="component" value="Unassembled WGS sequence"/>
</dbReference>
<dbReference type="EMBL" id="SWJQ01000051">
    <property type="protein sequence ID" value="TRZ24158.1"/>
    <property type="molecule type" value="Genomic_DNA"/>
</dbReference>
<keyword evidence="2" id="KW-1185">Reference proteome</keyword>
<name>A0A8K1GU29_9PASS</name>
<evidence type="ECO:0000313" key="2">
    <source>
        <dbReference type="Proteomes" id="UP000796761"/>
    </source>
</evidence>
<proteinExistence type="predicted"/>
<organism evidence="1 2">
    <name type="scientific">Zosterops borbonicus</name>
    <dbReference type="NCBI Taxonomy" id="364589"/>
    <lineage>
        <taxon>Eukaryota</taxon>
        <taxon>Metazoa</taxon>
        <taxon>Chordata</taxon>
        <taxon>Craniata</taxon>
        <taxon>Vertebrata</taxon>
        <taxon>Euteleostomi</taxon>
        <taxon>Archelosauria</taxon>
        <taxon>Archosauria</taxon>
        <taxon>Dinosauria</taxon>
        <taxon>Saurischia</taxon>
        <taxon>Theropoda</taxon>
        <taxon>Coelurosauria</taxon>
        <taxon>Aves</taxon>
        <taxon>Neognathae</taxon>
        <taxon>Neoaves</taxon>
        <taxon>Telluraves</taxon>
        <taxon>Australaves</taxon>
        <taxon>Passeriformes</taxon>
        <taxon>Sylvioidea</taxon>
        <taxon>Zosteropidae</taxon>
        <taxon>Zosterops</taxon>
    </lineage>
</organism>
<evidence type="ECO:0000313" key="1">
    <source>
        <dbReference type="EMBL" id="TRZ24158.1"/>
    </source>
</evidence>
<reference evidence="1" key="1">
    <citation type="submission" date="2019-04" db="EMBL/GenBank/DDBJ databases">
        <title>Genome assembly of Zosterops borbonicus 15179.</title>
        <authorList>
            <person name="Leroy T."/>
            <person name="Anselmetti Y."/>
            <person name="Tilak M.-K."/>
            <person name="Nabholz B."/>
        </authorList>
    </citation>
    <scope>NUCLEOTIDE SEQUENCE</scope>
    <source>
        <strain evidence="1">HGM_15179</strain>
        <tissue evidence="1">Muscle</tissue>
    </source>
</reference>
<gene>
    <name evidence="1" type="ORF">HGM15179_002964</name>
</gene>
<dbReference type="AlphaFoldDB" id="A0A8K1GU29"/>
<protein>
    <submittedName>
        <fullName evidence="1">Uncharacterized protein</fullName>
    </submittedName>
</protein>
<comment type="caution">
    <text evidence="1">The sequence shown here is derived from an EMBL/GenBank/DDBJ whole genome shotgun (WGS) entry which is preliminary data.</text>
</comment>